<feature type="transmembrane region" description="Helical" evidence="1">
    <location>
        <begin position="52"/>
        <end position="70"/>
    </location>
</feature>
<evidence type="ECO:0000313" key="2">
    <source>
        <dbReference type="EMBL" id="MBE8719565.1"/>
    </source>
</evidence>
<proteinExistence type="predicted"/>
<name>A0ABR9T2J4_9SPHI</name>
<dbReference type="EMBL" id="PSKQ01000013">
    <property type="protein sequence ID" value="MBE8719565.1"/>
    <property type="molecule type" value="Genomic_DNA"/>
</dbReference>
<gene>
    <name evidence="2" type="ORF">C4F40_02345</name>
</gene>
<evidence type="ECO:0000313" key="3">
    <source>
        <dbReference type="Proteomes" id="UP000618319"/>
    </source>
</evidence>
<keyword evidence="1" id="KW-1133">Transmembrane helix</keyword>
<keyword evidence="1" id="KW-0472">Membrane</keyword>
<dbReference type="RefSeq" id="WP_196938733.1">
    <property type="nucleotide sequence ID" value="NZ_MU158689.1"/>
</dbReference>
<keyword evidence="1" id="KW-0812">Transmembrane</keyword>
<feature type="transmembrane region" description="Helical" evidence="1">
    <location>
        <begin position="82"/>
        <end position="100"/>
    </location>
</feature>
<dbReference type="PANTHER" id="PTHR38446">
    <property type="entry name" value="BLL0914 PROTEIN"/>
    <property type="match status" value="1"/>
</dbReference>
<dbReference type="InterPro" id="IPR009732">
    <property type="entry name" value="DUF1304"/>
</dbReference>
<feature type="transmembrane region" description="Helical" evidence="1">
    <location>
        <begin position="107"/>
        <end position="125"/>
    </location>
</feature>
<reference evidence="2 3" key="1">
    <citation type="submission" date="2018-02" db="EMBL/GenBank/DDBJ databases">
        <title>Sphingobacterium KA21.</title>
        <authorList>
            <person name="Vasarhelyi B.M."/>
            <person name="Deshmukh S."/>
            <person name="Balint B."/>
            <person name="Kukolya J."/>
        </authorList>
    </citation>
    <scope>NUCLEOTIDE SEQUENCE [LARGE SCALE GENOMIC DNA]</scope>
    <source>
        <strain evidence="2 3">Ka21</strain>
    </source>
</reference>
<comment type="caution">
    <text evidence="2">The sequence shown here is derived from an EMBL/GenBank/DDBJ whole genome shotgun (WGS) entry which is preliminary data.</text>
</comment>
<evidence type="ECO:0000256" key="1">
    <source>
        <dbReference type="SAM" id="Phobius"/>
    </source>
</evidence>
<organism evidence="2 3">
    <name type="scientific">Sphingobacterium pedocola</name>
    <dbReference type="NCBI Taxonomy" id="2082722"/>
    <lineage>
        <taxon>Bacteria</taxon>
        <taxon>Pseudomonadati</taxon>
        <taxon>Bacteroidota</taxon>
        <taxon>Sphingobacteriia</taxon>
        <taxon>Sphingobacteriales</taxon>
        <taxon>Sphingobacteriaceae</taxon>
        <taxon>Sphingobacterium</taxon>
    </lineage>
</organism>
<dbReference type="Proteomes" id="UP000618319">
    <property type="component" value="Unassembled WGS sequence"/>
</dbReference>
<feature type="transmembrane region" description="Helical" evidence="1">
    <location>
        <begin position="6"/>
        <end position="31"/>
    </location>
</feature>
<dbReference type="Pfam" id="PF06993">
    <property type="entry name" value="DUF1304"/>
    <property type="match status" value="1"/>
</dbReference>
<protein>
    <submittedName>
        <fullName evidence="2">DUF1304 domain-containing protein</fullName>
    </submittedName>
</protein>
<sequence>MEGTTGVIAMVLIAIVAIEHLYILWVEMFAWETVGKKTFKSLPEELFRATKSLAANQGLYNGFLAAGLIWSLCIDNLEWQRYIALFFLGCVIIAAIFGSITASKHILVKQGIPAIIALVFVLLTYT</sequence>
<keyword evidence="3" id="KW-1185">Reference proteome</keyword>
<accession>A0ABR9T2J4</accession>
<dbReference type="PANTHER" id="PTHR38446:SF1">
    <property type="entry name" value="BLL0914 PROTEIN"/>
    <property type="match status" value="1"/>
</dbReference>